<keyword evidence="4" id="KW-1185">Reference proteome</keyword>
<evidence type="ECO:0000313" key="4">
    <source>
        <dbReference type="Proteomes" id="UP001596445"/>
    </source>
</evidence>
<sequence length="214" mass="23830">MNDLLAAPFHDGVDAAESWTRFLLRAAEFAELAESTLDEDLDDLAPEERLLLKRAKDVTFAAASAVEGGLDEDENQRVQNMLVDDTQKLADAVEGATDIETAIETADAPDWNDADTRWIKHGEFQLGTVKLDPWLYLELKTLDFDEEPTSKLELFPASRGKVKLGSELRGKRTGTPSGLVRSRSSRQTKPKAWPPRCLTPPRRHGTARVANHEH</sequence>
<reference evidence="2" key="3">
    <citation type="submission" date="2024-09" db="EMBL/GenBank/DDBJ databases">
        <authorList>
            <person name="Sun Q."/>
        </authorList>
    </citation>
    <scope>NUCLEOTIDE SEQUENCE</scope>
    <source>
        <strain evidence="2">CGMCC 1.12553</strain>
    </source>
</reference>
<name>A0ABD5W8G2_9EURY</name>
<proteinExistence type="predicted"/>
<protein>
    <submittedName>
        <fullName evidence="2">Uncharacterized protein</fullName>
    </submittedName>
</protein>
<accession>A0ABD5W8G2</accession>
<dbReference type="RefSeq" id="WP_382187157.1">
    <property type="nucleotide sequence ID" value="NZ_JBHSZI010000003.1"/>
</dbReference>
<dbReference type="Proteomes" id="UP001596445">
    <property type="component" value="Unassembled WGS sequence"/>
</dbReference>
<feature type="region of interest" description="Disordered" evidence="1">
    <location>
        <begin position="163"/>
        <end position="214"/>
    </location>
</feature>
<reference evidence="4" key="2">
    <citation type="journal article" date="2019" name="Int. J. Syst. Evol. Microbiol.">
        <title>The Global Catalogue of Microorganisms (GCM) 10K type strain sequencing project: providing services to taxonomists for standard genome sequencing and annotation.</title>
        <authorList>
            <consortium name="The Broad Institute Genomics Platform"/>
            <consortium name="The Broad Institute Genome Sequencing Center for Infectious Disease"/>
            <person name="Wu L."/>
            <person name="Ma J."/>
        </authorList>
    </citation>
    <scope>NUCLEOTIDE SEQUENCE [LARGE SCALE GENOMIC DNA]</scope>
    <source>
        <strain evidence="4">JCM 30072</strain>
    </source>
</reference>
<organism evidence="2 4">
    <name type="scientific">Halovenus salina</name>
    <dbReference type="NCBI Taxonomy" id="1510225"/>
    <lineage>
        <taxon>Archaea</taxon>
        <taxon>Methanobacteriati</taxon>
        <taxon>Methanobacteriota</taxon>
        <taxon>Stenosarchaea group</taxon>
        <taxon>Halobacteria</taxon>
        <taxon>Halobacteriales</taxon>
        <taxon>Haloarculaceae</taxon>
        <taxon>Halovenus</taxon>
    </lineage>
</organism>
<dbReference type="AlphaFoldDB" id="A0ABD5W8G2"/>
<dbReference type="EMBL" id="JBHSZI010000003">
    <property type="protein sequence ID" value="MFC7059820.1"/>
    <property type="molecule type" value="Genomic_DNA"/>
</dbReference>
<evidence type="ECO:0000313" key="3">
    <source>
        <dbReference type="EMBL" id="MFC7059848.1"/>
    </source>
</evidence>
<evidence type="ECO:0000256" key="1">
    <source>
        <dbReference type="SAM" id="MobiDB-lite"/>
    </source>
</evidence>
<evidence type="ECO:0000313" key="2">
    <source>
        <dbReference type="EMBL" id="MFC7059820.1"/>
    </source>
</evidence>
<gene>
    <name evidence="2" type="ORF">ACFQQG_18505</name>
    <name evidence="3" type="ORF">ACFQQG_18645</name>
</gene>
<reference evidence="2" key="1">
    <citation type="journal article" date="2014" name="Int. J. Syst. Evol. Microbiol.">
        <title>Complete genome sequence of Corynebacterium casei LMG S-19264T (=DSM 44701T), isolated from a smear-ripened cheese.</title>
        <authorList>
            <consortium name="US DOE Joint Genome Institute (JGI-PGF)"/>
            <person name="Walter F."/>
            <person name="Albersmeier A."/>
            <person name="Kalinowski J."/>
            <person name="Ruckert C."/>
        </authorList>
    </citation>
    <scope>NUCLEOTIDE SEQUENCE [LARGE SCALE GENOMIC DNA]</scope>
    <source>
        <strain evidence="2">CGMCC 1.12553</strain>
    </source>
</reference>
<dbReference type="EMBL" id="JBHSZI010000003">
    <property type="protein sequence ID" value="MFC7059848.1"/>
    <property type="molecule type" value="Genomic_DNA"/>
</dbReference>
<comment type="caution">
    <text evidence="2">The sequence shown here is derived from an EMBL/GenBank/DDBJ whole genome shotgun (WGS) entry which is preliminary data.</text>
</comment>